<gene>
    <name evidence="2" type="ORF">Tci_058371</name>
</gene>
<feature type="compositionally biased region" description="Acidic residues" evidence="1">
    <location>
        <begin position="69"/>
        <end position="100"/>
    </location>
</feature>
<accession>A0A6L2NJN8</accession>
<sequence>MSDSEDSIITYTAVSNSYGGLSDFRSSGVDGPPVMPEDPYAYVADILLAEEQPLSAAASRTTESPGYIDESDPVEDPEDDLEEDPADYPADEGDEGDDKDEPYTSISLPSDTEISRLIAIPTPPPSLLSLLSSPLPHIPSPPLPLLSLPPTDPTYEEATLGTYELRECSAVATARHRKQVRDDLYRFVDTIERGEGSTPAARERERLGLLIQLGHSRSMPAMLLVGVIALRTQVAAQRTEITDLRAADRIFQTTVGSQHEEIRELRAAHRKLHAQFIRALIALKSCQTQLTVALRRIQILETARVPAQPEKMAPKRTTKTNPATTTTTTTTFVTDAQLEELIEQGIARALAARDADRNTVMIAIIREQEAL</sequence>
<evidence type="ECO:0000313" key="2">
    <source>
        <dbReference type="EMBL" id="GEU86393.1"/>
    </source>
</evidence>
<feature type="region of interest" description="Disordered" evidence="1">
    <location>
        <begin position="54"/>
        <end position="106"/>
    </location>
</feature>
<dbReference type="AlphaFoldDB" id="A0A6L2NJN8"/>
<proteinExistence type="predicted"/>
<name>A0A6L2NJN8_TANCI</name>
<evidence type="ECO:0008006" key="3">
    <source>
        <dbReference type="Google" id="ProtNLM"/>
    </source>
</evidence>
<comment type="caution">
    <text evidence="2">The sequence shown here is derived from an EMBL/GenBank/DDBJ whole genome shotgun (WGS) entry which is preliminary data.</text>
</comment>
<protein>
    <recommendedName>
        <fullName evidence="3">Reverse transcriptase domain-containing protein</fullName>
    </recommendedName>
</protein>
<organism evidence="2">
    <name type="scientific">Tanacetum cinerariifolium</name>
    <name type="common">Dalmatian daisy</name>
    <name type="synonym">Chrysanthemum cinerariifolium</name>
    <dbReference type="NCBI Taxonomy" id="118510"/>
    <lineage>
        <taxon>Eukaryota</taxon>
        <taxon>Viridiplantae</taxon>
        <taxon>Streptophyta</taxon>
        <taxon>Embryophyta</taxon>
        <taxon>Tracheophyta</taxon>
        <taxon>Spermatophyta</taxon>
        <taxon>Magnoliopsida</taxon>
        <taxon>eudicotyledons</taxon>
        <taxon>Gunneridae</taxon>
        <taxon>Pentapetalae</taxon>
        <taxon>asterids</taxon>
        <taxon>campanulids</taxon>
        <taxon>Asterales</taxon>
        <taxon>Asteraceae</taxon>
        <taxon>Asteroideae</taxon>
        <taxon>Anthemideae</taxon>
        <taxon>Anthemidinae</taxon>
        <taxon>Tanacetum</taxon>
    </lineage>
</organism>
<reference evidence="2" key="1">
    <citation type="journal article" date="2019" name="Sci. Rep.">
        <title>Draft genome of Tanacetum cinerariifolium, the natural source of mosquito coil.</title>
        <authorList>
            <person name="Yamashiro T."/>
            <person name="Shiraishi A."/>
            <person name="Satake H."/>
            <person name="Nakayama K."/>
        </authorList>
    </citation>
    <scope>NUCLEOTIDE SEQUENCE</scope>
</reference>
<dbReference type="EMBL" id="BKCJ010009313">
    <property type="protein sequence ID" value="GEU86393.1"/>
    <property type="molecule type" value="Genomic_DNA"/>
</dbReference>
<evidence type="ECO:0000256" key="1">
    <source>
        <dbReference type="SAM" id="MobiDB-lite"/>
    </source>
</evidence>